<dbReference type="InterPro" id="IPR016189">
    <property type="entry name" value="Transl_init_fac_IF2/IF5_N"/>
</dbReference>
<sequence length="207" mass="23453">MMNTNENVFDEPSFDGTRKKKSKKRIHGDTLAETANTTAPAKNPIADTTNDEKSNDSDYSYDYLISRLSHVMVQHRTEMHIPAVQGARIGTKRTSFVNFATFCQVLQREEKQLQDYYTVELGVPTSIDKNHSLILQGRFTISQIENVLLSFIRGYVTCKSCRKRNTLMGKSKRLLMIKCLSCNSEYAVQAIQSGFQAQVGRRSANVK</sequence>
<evidence type="ECO:0000256" key="6">
    <source>
        <dbReference type="SAM" id="MobiDB-lite"/>
    </source>
</evidence>
<evidence type="ECO:0000313" key="9">
    <source>
        <dbReference type="Proteomes" id="UP000663828"/>
    </source>
</evidence>
<dbReference type="Pfam" id="PF01873">
    <property type="entry name" value="eIF-5_eIF-2B"/>
    <property type="match status" value="1"/>
</dbReference>
<comment type="similarity">
    <text evidence="1">Belongs to the eIF-2-beta/eIF-5 family.</text>
</comment>
<dbReference type="InterPro" id="IPR045196">
    <property type="entry name" value="IF2/IF5"/>
</dbReference>
<dbReference type="Proteomes" id="UP000663828">
    <property type="component" value="Unassembled WGS sequence"/>
</dbReference>
<dbReference type="SUPFAM" id="SSF100966">
    <property type="entry name" value="Translation initiation factor 2 beta, aIF2beta, N-terminal domain"/>
    <property type="match status" value="1"/>
</dbReference>
<dbReference type="PANTHER" id="PTHR23001">
    <property type="entry name" value="EUKARYOTIC TRANSLATION INITIATION FACTOR"/>
    <property type="match status" value="1"/>
</dbReference>
<dbReference type="SMART" id="SM00653">
    <property type="entry name" value="eIF2B_5"/>
    <property type="match status" value="1"/>
</dbReference>
<dbReference type="Gene3D" id="3.30.30.170">
    <property type="match status" value="1"/>
</dbReference>
<accession>A0A814YIC9</accession>
<dbReference type="GO" id="GO:0003729">
    <property type="term" value="F:mRNA binding"/>
    <property type="evidence" value="ECO:0007669"/>
    <property type="project" value="TreeGrafter"/>
</dbReference>
<dbReference type="GO" id="GO:0003743">
    <property type="term" value="F:translation initiation factor activity"/>
    <property type="evidence" value="ECO:0007669"/>
    <property type="project" value="UniProtKB-KW"/>
</dbReference>
<gene>
    <name evidence="8" type="ORF">XAT740_LOCUS25170</name>
</gene>
<keyword evidence="3" id="KW-0648">Protein biosynthesis</keyword>
<dbReference type="SUPFAM" id="SSF75689">
    <property type="entry name" value="Zinc-binding domain of translation initiation factor 2 beta"/>
    <property type="match status" value="1"/>
</dbReference>
<evidence type="ECO:0000259" key="7">
    <source>
        <dbReference type="SMART" id="SM00653"/>
    </source>
</evidence>
<organism evidence="8 9">
    <name type="scientific">Adineta ricciae</name>
    <name type="common">Rotifer</name>
    <dbReference type="NCBI Taxonomy" id="249248"/>
    <lineage>
        <taxon>Eukaryota</taxon>
        <taxon>Metazoa</taxon>
        <taxon>Spiralia</taxon>
        <taxon>Gnathifera</taxon>
        <taxon>Rotifera</taxon>
        <taxon>Eurotatoria</taxon>
        <taxon>Bdelloidea</taxon>
        <taxon>Adinetida</taxon>
        <taxon>Adinetidae</taxon>
        <taxon>Adineta</taxon>
    </lineage>
</organism>
<dbReference type="GO" id="GO:0031369">
    <property type="term" value="F:translation initiation factor binding"/>
    <property type="evidence" value="ECO:0007669"/>
    <property type="project" value="TreeGrafter"/>
</dbReference>
<evidence type="ECO:0000256" key="1">
    <source>
        <dbReference type="ARBA" id="ARBA00010397"/>
    </source>
</evidence>
<evidence type="ECO:0000313" key="8">
    <source>
        <dbReference type="EMBL" id="CAF1229948.1"/>
    </source>
</evidence>
<evidence type="ECO:0000256" key="2">
    <source>
        <dbReference type="ARBA" id="ARBA00022540"/>
    </source>
</evidence>
<dbReference type="InterPro" id="IPR016190">
    <property type="entry name" value="Transl_init_fac_IF2/IF5_Zn-bd"/>
</dbReference>
<dbReference type="InterPro" id="IPR002735">
    <property type="entry name" value="Transl_init_fac_IF2/IF5_dom"/>
</dbReference>
<dbReference type="EMBL" id="CAJNOR010001981">
    <property type="protein sequence ID" value="CAF1229948.1"/>
    <property type="molecule type" value="Genomic_DNA"/>
</dbReference>
<reference evidence="8" key="1">
    <citation type="submission" date="2021-02" db="EMBL/GenBank/DDBJ databases">
        <authorList>
            <person name="Nowell W R."/>
        </authorList>
    </citation>
    <scope>NUCLEOTIDE SEQUENCE</scope>
</reference>
<keyword evidence="2" id="KW-0396">Initiation factor</keyword>
<evidence type="ECO:0000256" key="3">
    <source>
        <dbReference type="ARBA" id="ARBA00022917"/>
    </source>
</evidence>
<dbReference type="GO" id="GO:0005850">
    <property type="term" value="C:eukaryotic translation initiation factor 2 complex"/>
    <property type="evidence" value="ECO:0007669"/>
    <property type="project" value="TreeGrafter"/>
</dbReference>
<dbReference type="FunFam" id="3.30.30.170:FF:000001">
    <property type="entry name" value="Eukaryotic translation initiation factor 2 subunit"/>
    <property type="match status" value="1"/>
</dbReference>
<dbReference type="PANTHER" id="PTHR23001:SF3">
    <property type="entry name" value="EUKARYOTIC TRANSLATION INITIATION FACTOR 2 SUBUNIT 2"/>
    <property type="match status" value="1"/>
</dbReference>
<evidence type="ECO:0000256" key="5">
    <source>
        <dbReference type="ARBA" id="ARBA00042452"/>
    </source>
</evidence>
<dbReference type="AlphaFoldDB" id="A0A814YIC9"/>
<proteinExistence type="inferred from homology"/>
<comment type="caution">
    <text evidence="8">The sequence shown here is derived from an EMBL/GenBank/DDBJ whole genome shotgun (WGS) entry which is preliminary data.</text>
</comment>
<feature type="region of interest" description="Disordered" evidence="6">
    <location>
        <begin position="1"/>
        <end position="55"/>
    </location>
</feature>
<name>A0A814YIC9_ADIRI</name>
<dbReference type="GO" id="GO:0001731">
    <property type="term" value="P:formation of translation preinitiation complex"/>
    <property type="evidence" value="ECO:0007669"/>
    <property type="project" value="TreeGrafter"/>
</dbReference>
<protein>
    <recommendedName>
        <fullName evidence="4">Eukaryotic translation initiation factor 2 subunit 2</fullName>
    </recommendedName>
    <alternativeName>
        <fullName evidence="5">Eukaryotic translation initiation factor 2 subunit beta</fullName>
    </alternativeName>
</protein>
<feature type="domain" description="Translation initiation factor IF2/IF5" evidence="7">
    <location>
        <begin position="76"/>
        <end position="185"/>
    </location>
</feature>
<keyword evidence="9" id="KW-1185">Reference proteome</keyword>
<evidence type="ECO:0000256" key="4">
    <source>
        <dbReference type="ARBA" id="ARBA00040874"/>
    </source>
</evidence>